<organism evidence="2">
    <name type="scientific">marine sediment metagenome</name>
    <dbReference type="NCBI Taxonomy" id="412755"/>
    <lineage>
        <taxon>unclassified sequences</taxon>
        <taxon>metagenomes</taxon>
        <taxon>ecological metagenomes</taxon>
    </lineage>
</organism>
<name>X1DH11_9ZZZZ</name>
<protein>
    <submittedName>
        <fullName evidence="2">Uncharacterized protein</fullName>
    </submittedName>
</protein>
<feature type="transmembrane region" description="Helical" evidence="1">
    <location>
        <begin position="62"/>
        <end position="81"/>
    </location>
</feature>
<feature type="non-terminal residue" evidence="2">
    <location>
        <position position="201"/>
    </location>
</feature>
<proteinExistence type="predicted"/>
<keyword evidence="1" id="KW-1133">Transmembrane helix</keyword>
<dbReference type="EMBL" id="BARU01004292">
    <property type="protein sequence ID" value="GAH19447.1"/>
    <property type="molecule type" value="Genomic_DNA"/>
</dbReference>
<comment type="caution">
    <text evidence="2">The sequence shown here is derived from an EMBL/GenBank/DDBJ whole genome shotgun (WGS) entry which is preliminary data.</text>
</comment>
<reference evidence="2" key="1">
    <citation type="journal article" date="2014" name="Front. Microbiol.">
        <title>High frequency of phylogenetically diverse reductive dehalogenase-homologous genes in deep subseafloor sedimentary metagenomes.</title>
        <authorList>
            <person name="Kawai M."/>
            <person name="Futagami T."/>
            <person name="Toyoda A."/>
            <person name="Takaki Y."/>
            <person name="Nishi S."/>
            <person name="Hori S."/>
            <person name="Arai W."/>
            <person name="Tsubouchi T."/>
            <person name="Morono Y."/>
            <person name="Uchiyama I."/>
            <person name="Ito T."/>
            <person name="Fujiyama A."/>
            <person name="Inagaki F."/>
            <person name="Takami H."/>
        </authorList>
    </citation>
    <scope>NUCLEOTIDE SEQUENCE</scope>
    <source>
        <strain evidence="2">Expedition CK06-06</strain>
    </source>
</reference>
<dbReference type="AlphaFoldDB" id="X1DH11"/>
<evidence type="ECO:0000256" key="1">
    <source>
        <dbReference type="SAM" id="Phobius"/>
    </source>
</evidence>
<keyword evidence="1" id="KW-0812">Transmembrane</keyword>
<gene>
    <name evidence="2" type="ORF">S03H2_08726</name>
</gene>
<dbReference type="Pfam" id="PF18895">
    <property type="entry name" value="T4SS_pilin"/>
    <property type="match status" value="1"/>
</dbReference>
<keyword evidence="1" id="KW-0472">Membrane</keyword>
<sequence>MLKIKFKKILSFFFLVFLIFLFSKFVLAQEKELEVKYPEIGGWRPTVIKEITEKEFAEYIKYIFNIAIFISGLVAFGVIVYGGVRYLTSVGSPAAIKDAKSYIIGGILGLIFLFSSYLILTTINPQLVILRIEKPEFEEIEYDKPGIYLFANNEWRFYGGSIDNLGDFSNKVEKIKIVNPETGEYKIGAILHKDFDYREGC</sequence>
<dbReference type="InterPro" id="IPR043993">
    <property type="entry name" value="T4SS_pilin"/>
</dbReference>
<feature type="transmembrane region" description="Helical" evidence="1">
    <location>
        <begin position="102"/>
        <end position="120"/>
    </location>
</feature>
<accession>X1DH11</accession>
<evidence type="ECO:0000313" key="2">
    <source>
        <dbReference type="EMBL" id="GAH19447.1"/>
    </source>
</evidence>